<reference evidence="1" key="1">
    <citation type="submission" date="2020-03" db="EMBL/GenBank/DDBJ databases">
        <title>Hybrid Assembly of Korean Phytophthora infestans isolates.</title>
        <authorList>
            <person name="Prokchorchik M."/>
            <person name="Lee Y."/>
            <person name="Seo J."/>
            <person name="Cho J.-H."/>
            <person name="Park Y.-E."/>
            <person name="Jang D.-C."/>
            <person name="Im J.-S."/>
            <person name="Choi J.-G."/>
            <person name="Park H.-J."/>
            <person name="Lee G.-B."/>
            <person name="Lee Y.-G."/>
            <person name="Hong S.-Y."/>
            <person name="Cho K."/>
            <person name="Sohn K.H."/>
        </authorList>
    </citation>
    <scope>NUCLEOTIDE SEQUENCE</scope>
    <source>
        <strain evidence="1">KR_2_A2</strain>
    </source>
</reference>
<proteinExistence type="predicted"/>
<organism evidence="1 2">
    <name type="scientific">Phytophthora infestans</name>
    <name type="common">Potato late blight agent</name>
    <name type="synonym">Botrytis infestans</name>
    <dbReference type="NCBI Taxonomy" id="4787"/>
    <lineage>
        <taxon>Eukaryota</taxon>
        <taxon>Sar</taxon>
        <taxon>Stramenopiles</taxon>
        <taxon>Oomycota</taxon>
        <taxon>Peronosporomycetes</taxon>
        <taxon>Peronosporales</taxon>
        <taxon>Peronosporaceae</taxon>
        <taxon>Phytophthora</taxon>
    </lineage>
</organism>
<evidence type="ECO:0000313" key="2">
    <source>
        <dbReference type="Proteomes" id="UP000704712"/>
    </source>
</evidence>
<sequence length="27" mass="3152">MQASPAYRVPSITYSTIERHRVARFVD</sequence>
<evidence type="ECO:0000313" key="1">
    <source>
        <dbReference type="EMBL" id="KAF4136314.1"/>
    </source>
</evidence>
<name>A0A8S9UBH9_PHYIN</name>
<dbReference type="AlphaFoldDB" id="A0A8S9UBH9"/>
<dbReference type="EMBL" id="JAACNO010001968">
    <property type="protein sequence ID" value="KAF4136314.1"/>
    <property type="molecule type" value="Genomic_DNA"/>
</dbReference>
<accession>A0A8S9UBH9</accession>
<comment type="caution">
    <text evidence="1">The sequence shown here is derived from an EMBL/GenBank/DDBJ whole genome shotgun (WGS) entry which is preliminary data.</text>
</comment>
<protein>
    <submittedName>
        <fullName evidence="1">Uncharacterized protein</fullName>
    </submittedName>
</protein>
<gene>
    <name evidence="1" type="ORF">GN958_ATG14486</name>
</gene>
<dbReference type="Proteomes" id="UP000704712">
    <property type="component" value="Unassembled WGS sequence"/>
</dbReference>